<dbReference type="STRING" id="1004156.AYP45_10005"/>
<dbReference type="Proteomes" id="UP000189681">
    <property type="component" value="Unassembled WGS sequence"/>
</dbReference>
<organism evidence="1 2">
    <name type="scientific">Candidatus Brocadia carolinensis</name>
    <dbReference type="NCBI Taxonomy" id="1004156"/>
    <lineage>
        <taxon>Bacteria</taxon>
        <taxon>Pseudomonadati</taxon>
        <taxon>Planctomycetota</taxon>
        <taxon>Candidatus Brocadiia</taxon>
        <taxon>Candidatus Brocadiales</taxon>
        <taxon>Candidatus Brocadiaceae</taxon>
        <taxon>Candidatus Brocadia</taxon>
    </lineage>
</organism>
<dbReference type="EMBL" id="AYTS01000086">
    <property type="protein sequence ID" value="OOP56274.1"/>
    <property type="molecule type" value="Genomic_DNA"/>
</dbReference>
<accession>A0A1V4AT04</accession>
<dbReference type="AlphaFoldDB" id="A0A1V4AT04"/>
<protein>
    <submittedName>
        <fullName evidence="1">Uncharacterized protein</fullName>
    </submittedName>
</protein>
<proteinExistence type="predicted"/>
<evidence type="ECO:0000313" key="2">
    <source>
        <dbReference type="Proteomes" id="UP000189681"/>
    </source>
</evidence>
<reference evidence="1 2" key="1">
    <citation type="journal article" date="2017" name="Water Res.">
        <title>Discovery and metagenomic analysis of an anammox bacterial enrichment related to Candidatus "Brocadia caroliniensis" in a full-scale glycerol-fed nitritation-denitritation separate centrate treatment process.</title>
        <authorList>
            <person name="Park H."/>
            <person name="Brotto A.C."/>
            <person name="van Loosdrecht M.C."/>
            <person name="Chandran K."/>
        </authorList>
    </citation>
    <scope>NUCLEOTIDE SEQUENCE [LARGE SCALE GENOMIC DNA]</scope>
    <source>
        <strain evidence="1">26THWARD</strain>
    </source>
</reference>
<name>A0A1V4AT04_9BACT</name>
<sequence>MTERIKQIWTQLEANSSAVAGLFKLRYSDTSKCEVFLEVKFPETHRMLILKVPFKVGKEFWVIA</sequence>
<evidence type="ECO:0000313" key="1">
    <source>
        <dbReference type="EMBL" id="OOP56274.1"/>
    </source>
</evidence>
<gene>
    <name evidence="1" type="ORF">AYP45_10005</name>
</gene>
<comment type="caution">
    <text evidence="1">The sequence shown here is derived from an EMBL/GenBank/DDBJ whole genome shotgun (WGS) entry which is preliminary data.</text>
</comment>